<keyword evidence="1" id="KW-1133">Transmembrane helix</keyword>
<evidence type="ECO:0000313" key="3">
    <source>
        <dbReference type="EMBL" id="MDF2096910.1"/>
    </source>
</evidence>
<feature type="transmembrane region" description="Helical" evidence="1">
    <location>
        <begin position="116"/>
        <end position="137"/>
    </location>
</feature>
<dbReference type="RefSeq" id="WP_275823677.1">
    <property type="nucleotide sequence ID" value="NZ_JARHUD010000008.1"/>
</dbReference>
<evidence type="ECO:0000259" key="2">
    <source>
        <dbReference type="Pfam" id="PF07331"/>
    </source>
</evidence>
<reference evidence="3 4" key="1">
    <citation type="submission" date="2023-03" db="EMBL/GenBank/DDBJ databases">
        <title>Fodinicurvata sp. CAU 1616 isolated from sea sendiment.</title>
        <authorList>
            <person name="Kim W."/>
        </authorList>
    </citation>
    <scope>NUCLEOTIDE SEQUENCE [LARGE SCALE GENOMIC DNA]</scope>
    <source>
        <strain evidence="3 4">CAU 1616</strain>
    </source>
</reference>
<gene>
    <name evidence="3" type="ORF">P2G67_13085</name>
</gene>
<protein>
    <submittedName>
        <fullName evidence="3">Tripartite tricarboxylate transporter TctB family protein</fullName>
    </submittedName>
</protein>
<keyword evidence="1" id="KW-0812">Transmembrane</keyword>
<comment type="caution">
    <text evidence="3">The sequence shown here is derived from an EMBL/GenBank/DDBJ whole genome shotgun (WGS) entry which is preliminary data.</text>
</comment>
<sequence>MNLRVNSDLWAGFLGLVFAAGFWFSMGRLSNLSAVFPETILLLTAVISVALLVKGLLNPDMRVLFEEGNRLRLVVVTLILFAWWWGIGFLGFVAASLIAFFLLVCYLAAAQRQVTWKLAGIWACVVVAEVAFFYIVFNKLLYVRPPRGLLF</sequence>
<dbReference type="EMBL" id="JARHUD010000008">
    <property type="protein sequence ID" value="MDF2096910.1"/>
    <property type="molecule type" value="Genomic_DNA"/>
</dbReference>
<dbReference type="InterPro" id="IPR009936">
    <property type="entry name" value="DUF1468"/>
</dbReference>
<dbReference type="Proteomes" id="UP001215503">
    <property type="component" value="Unassembled WGS sequence"/>
</dbReference>
<feature type="transmembrane region" description="Helical" evidence="1">
    <location>
        <begin position="9"/>
        <end position="27"/>
    </location>
</feature>
<accession>A0ABT5YQA6</accession>
<evidence type="ECO:0000313" key="4">
    <source>
        <dbReference type="Proteomes" id="UP001215503"/>
    </source>
</evidence>
<proteinExistence type="predicted"/>
<organism evidence="3 4">
    <name type="scientific">Aquibaculum arenosum</name>
    <dbReference type="NCBI Taxonomy" id="3032591"/>
    <lineage>
        <taxon>Bacteria</taxon>
        <taxon>Pseudomonadati</taxon>
        <taxon>Pseudomonadota</taxon>
        <taxon>Alphaproteobacteria</taxon>
        <taxon>Rhodospirillales</taxon>
        <taxon>Rhodovibrionaceae</taxon>
        <taxon>Aquibaculum</taxon>
    </lineage>
</organism>
<evidence type="ECO:0000256" key="1">
    <source>
        <dbReference type="SAM" id="Phobius"/>
    </source>
</evidence>
<keyword evidence="4" id="KW-1185">Reference proteome</keyword>
<feature type="domain" description="DUF1468" evidence="2">
    <location>
        <begin position="11"/>
        <end position="144"/>
    </location>
</feature>
<feature type="transmembrane region" description="Helical" evidence="1">
    <location>
        <begin position="39"/>
        <end position="57"/>
    </location>
</feature>
<dbReference type="Pfam" id="PF07331">
    <property type="entry name" value="TctB"/>
    <property type="match status" value="1"/>
</dbReference>
<feature type="transmembrane region" description="Helical" evidence="1">
    <location>
        <begin position="92"/>
        <end position="109"/>
    </location>
</feature>
<keyword evidence="1" id="KW-0472">Membrane</keyword>
<name>A0ABT5YQA6_9PROT</name>